<protein>
    <recommendedName>
        <fullName evidence="1">Glycosyltransferase 99 N-terminal domain-containing protein</fullName>
    </recommendedName>
</protein>
<proteinExistence type="predicted"/>
<gene>
    <name evidence="2" type="ORF">ACCUM_0043</name>
</gene>
<feature type="domain" description="Glycosyltransferase 99 N-terminal" evidence="1">
    <location>
        <begin position="5"/>
        <end position="182"/>
    </location>
</feature>
<keyword evidence="3" id="KW-1185">Reference proteome</keyword>
<reference evidence="2 3" key="1">
    <citation type="submission" date="2019-04" db="EMBL/GenBank/DDBJ databases">
        <title>A novel phosphate-accumulating bacterium identified in bioreactor for phosphate removal from wastewater.</title>
        <authorList>
            <person name="Kotlyarov R.Y."/>
            <person name="Beletsky A.V."/>
            <person name="Kallistova A.Y."/>
            <person name="Dorofeev A.G."/>
            <person name="Nikolaev Y.Y."/>
            <person name="Pimenov N.V."/>
            <person name="Ravin N.V."/>
            <person name="Mardanov A.V."/>
        </authorList>
    </citation>
    <scope>NUCLEOTIDE SEQUENCE [LARGE SCALE GENOMIC DNA]</scope>
    <source>
        <strain evidence="2 3">Bin19</strain>
    </source>
</reference>
<evidence type="ECO:0000313" key="2">
    <source>
        <dbReference type="EMBL" id="TMQ76165.1"/>
    </source>
</evidence>
<dbReference type="Proteomes" id="UP000306324">
    <property type="component" value="Unassembled WGS sequence"/>
</dbReference>
<name>A0A5S4ELM2_9PROT</name>
<dbReference type="AlphaFoldDB" id="A0A5S4ELM2"/>
<dbReference type="OrthoDB" id="7068720at2"/>
<evidence type="ECO:0000259" key="1">
    <source>
        <dbReference type="Pfam" id="PF21912"/>
    </source>
</evidence>
<dbReference type="EMBL" id="SWAD01000061">
    <property type="protein sequence ID" value="TMQ76165.1"/>
    <property type="molecule type" value="Genomic_DNA"/>
</dbReference>
<sequence>MFASFLPPFGARSSIAPYLWVLYKQITHLAPNEVVFIGTPGYFQNPSNFDVAQNWDISHHSREYAGFDIPTYEQLDAYRRFLLPDKLFAEQEHHGLSPHEVMRQMLTTRIAELEISLRPILAGLKHTDNIEAVFTWCNVPSLTAVAADLGIPVIHNELGALRAPCYQWTAYFDFQGVNGATEATSRFGQFQAEHAEQRVPILSKGEILTLVLIDPGMLESTTPPEMAIGLPLQVEDDTNIIAFSNGWNNQRLIDEANALHGHDNILIRHHPGGLKSYPDTSGLIDKSSSSIAFIRRCRQIATINSSIGLEALLWDVDTRILGDSPIAIAASKSMGPDACPPFPGEQLLALNFLVFGYLIPYEFLYNPDYIRWRLGRPTEAAIFAFHLTYWRMKQRLLAERFRFRSGNDNLNNSGLLSSRLLHDYQLSQRIRELTAQVEMLEARTHAIEETCERMRLSLSWRLTSPLRAIDSLTGGKLRYLVSSERKTDGQGHA</sequence>
<accession>A0A5S4ELM2</accession>
<comment type="caution">
    <text evidence="2">The sequence shown here is derived from an EMBL/GenBank/DDBJ whole genome shotgun (WGS) entry which is preliminary data.</text>
</comment>
<dbReference type="RefSeq" id="WP_138678401.1">
    <property type="nucleotide sequence ID" value="NZ_SWAD01000061.1"/>
</dbReference>
<dbReference type="InterPro" id="IPR054112">
    <property type="entry name" value="Glyco_transf_99_N"/>
</dbReference>
<evidence type="ECO:0000313" key="3">
    <source>
        <dbReference type="Proteomes" id="UP000306324"/>
    </source>
</evidence>
<dbReference type="Pfam" id="PF21912">
    <property type="entry name" value="Glyco_transf_99"/>
    <property type="match status" value="1"/>
</dbReference>
<organism evidence="2 3">
    <name type="scientific">Candidatus Accumulibacter phosphatis</name>
    <dbReference type="NCBI Taxonomy" id="327160"/>
    <lineage>
        <taxon>Bacteria</taxon>
        <taxon>Pseudomonadati</taxon>
        <taxon>Pseudomonadota</taxon>
        <taxon>Betaproteobacteria</taxon>
        <taxon>Candidatus Accumulibacter</taxon>
    </lineage>
</organism>